<protein>
    <submittedName>
        <fullName evidence="20">Hemagglutinin-neuraminidase</fullName>
    </submittedName>
</protein>
<evidence type="ECO:0000256" key="8">
    <source>
        <dbReference type="ARBA" id="ARBA00022804"/>
    </source>
</evidence>
<evidence type="ECO:0000256" key="7">
    <source>
        <dbReference type="ARBA" id="ARBA00022692"/>
    </source>
</evidence>
<evidence type="ECO:0000256" key="14">
    <source>
        <dbReference type="ARBA" id="ARBA00023136"/>
    </source>
</evidence>
<evidence type="ECO:0000256" key="6">
    <source>
        <dbReference type="ARBA" id="ARBA00022581"/>
    </source>
</evidence>
<organism evidence="20">
    <name type="scientific">Otomops bat paramyxovirus</name>
    <dbReference type="NCBI Taxonomy" id="3141897"/>
    <lineage>
        <taxon>Viruses</taxon>
        <taxon>Riboviria</taxon>
        <taxon>Orthornavirae</taxon>
        <taxon>Negarnaviricota</taxon>
        <taxon>Haploviricotina</taxon>
        <taxon>Monjiviricetes</taxon>
        <taxon>Mononegavirales</taxon>
        <taxon>Paramyxoviridae</taxon>
    </lineage>
</organism>
<proteinExistence type="inferred from homology"/>
<comment type="subcellular location">
    <subcellularLocation>
        <location evidence="2">Host cell membrane</location>
        <topology evidence="2">Single-pass type II membrane protein</topology>
    </subcellularLocation>
    <subcellularLocation>
        <location evidence="1">Virion membrane</location>
        <topology evidence="1">Single-pass type II membrane protein</topology>
    </subcellularLocation>
</comment>
<evidence type="ECO:0000256" key="16">
    <source>
        <dbReference type="ARBA" id="ARBA00023296"/>
    </source>
</evidence>
<evidence type="ECO:0000256" key="18">
    <source>
        <dbReference type="RuleBase" id="RU004216"/>
    </source>
</evidence>
<accession>A0AAU7E3G0</accession>
<dbReference type="EMBL" id="PP712044">
    <property type="protein sequence ID" value="XBH24254.1"/>
    <property type="molecule type" value="Viral_cRNA"/>
</dbReference>
<evidence type="ECO:0000256" key="15">
    <source>
        <dbReference type="ARBA" id="ARBA00023180"/>
    </source>
</evidence>
<keyword evidence="5 18" id="KW-0348">Hemagglutinin</keyword>
<feature type="disulfide bond" evidence="17">
    <location>
        <begin position="460"/>
        <end position="470"/>
    </location>
</feature>
<dbReference type="Gene3D" id="2.120.10.10">
    <property type="match status" value="1"/>
</dbReference>
<keyword evidence="11 18" id="KW-0261">Viral envelope protein</keyword>
<evidence type="ECO:0000256" key="1">
    <source>
        <dbReference type="ARBA" id="ARBA00004208"/>
    </source>
</evidence>
<keyword evidence="15" id="KW-0325">Glycoprotein</keyword>
<evidence type="ECO:0000256" key="17">
    <source>
        <dbReference type="PIRSR" id="PIRSR001072-2"/>
    </source>
</evidence>
<comment type="similarity">
    <text evidence="3 18">Belongs to the paramyxoviruses hemagglutinin-neuraminidase family.</text>
</comment>
<dbReference type="GO" id="GO:0019062">
    <property type="term" value="P:virion attachment to host cell"/>
    <property type="evidence" value="ECO:0007669"/>
    <property type="project" value="UniProtKB-KW"/>
</dbReference>
<keyword evidence="8" id="KW-1161">Viral attachment to host cell</keyword>
<keyword evidence="14 19" id="KW-0472">Membrane</keyword>
<dbReference type="GO" id="GO:0004308">
    <property type="term" value="F:exo-alpha-sialidase activity"/>
    <property type="evidence" value="ECO:0007669"/>
    <property type="project" value="InterPro"/>
</dbReference>
<dbReference type="InterPro" id="IPR016285">
    <property type="entry name" value="Hemagglutn-neuramid"/>
</dbReference>
<name>A0AAU7E3G0_9MONO</name>
<feature type="disulfide bond" evidence="17">
    <location>
        <begin position="253"/>
        <end position="266"/>
    </location>
</feature>
<feature type="disulfide bond" evidence="17">
    <location>
        <begin position="187"/>
        <end position="211"/>
    </location>
</feature>
<keyword evidence="9" id="KW-0946">Virion</keyword>
<evidence type="ECO:0000256" key="13">
    <source>
        <dbReference type="ARBA" id="ARBA00022989"/>
    </source>
</evidence>
<evidence type="ECO:0000256" key="4">
    <source>
        <dbReference type="ARBA" id="ARBA00022511"/>
    </source>
</evidence>
<evidence type="ECO:0000256" key="12">
    <source>
        <dbReference type="ARBA" id="ARBA00022968"/>
    </source>
</evidence>
<feature type="transmembrane region" description="Helical" evidence="19">
    <location>
        <begin position="29"/>
        <end position="54"/>
    </location>
</feature>
<evidence type="ECO:0000256" key="5">
    <source>
        <dbReference type="ARBA" id="ARBA00022546"/>
    </source>
</evidence>
<reference evidence="20" key="1">
    <citation type="journal article" date="2024" name="Microbiome">
        <title>Substantial viral diversity in bats and rodents from East Africa: insights into evolution, recombination, and cocirculation.</title>
        <authorList>
            <person name="Wang D."/>
            <person name="Yang X."/>
            <person name="Ren Z."/>
            <person name="Hu B."/>
            <person name="Zhao H."/>
            <person name="Yang K."/>
            <person name="Shi P."/>
            <person name="Zhang Z."/>
            <person name="Feng Q."/>
            <person name="Nawenja C.V."/>
            <person name="Obanda V."/>
            <person name="Robert K."/>
            <person name="Nalikka B."/>
            <person name="Waruhiu C.N."/>
            <person name="Ochola G.O."/>
            <person name="Onyuok S.O."/>
            <person name="Ochieng H."/>
            <person name="Li B."/>
            <person name="Zhu Y."/>
            <person name="Si H."/>
            <person name="Yin J."/>
            <person name="Kristiansen K."/>
            <person name="Jin X."/>
            <person name="Xu X."/>
            <person name="Xiao M."/>
            <person name="Agwanda B."/>
            <person name="Ommeh S."/>
            <person name="Li J."/>
            <person name="Shi Z.L."/>
        </authorList>
    </citation>
    <scope>NUCLEOTIDE SEQUENCE</scope>
    <source>
        <strain evidence="20">7A/Kenya/BAT0812/2015</strain>
    </source>
</reference>
<sequence>MINSQNYYKSGMSSGKQVDQYENSRLNRILVTTSSVIGLVSVMSLIAINVATLIQLTRNQGKDNSVSGQINVIEQNTDDIKGDLKSVIKPQLNLINTATGYTIPGYLNNQLRELRNELYQVCTPKYTGEQNMCPVAPKAKHVGPFQLYNPEVFLNCTMMIRDISATPAFNLTTFASFVPSGTNPYGCMTTPTFSLSDYLYSYSHLIVHDGCNEQSESAQYWSIGRIAPGRNMEPVFEEIINWYMNDHIVRRSCSTTASKLGSWLTCSSIFKTTIKDDHSAGAKMLVINYMDIFGRKKFWEYQINQISTDYEYDSIITGVGSGVIYKGKVYTLIYGALKKPIDTPAFCIISNCKDATQELCNKAQRPDQYGGKQVVLGILQYEDNPEYKPNITITTVSPHQYPIGSEGRIYRDEYSNKFYIYLKSASWYSYLLYGEINLGQHITINWYNYKTITRPGKNPCGAGHMCPVECLTGVYNDFFMLSLIDGFGVTVMLTGGYLRRGPAIRLADVNFAYVTKVITTPIQVAHYTTTTCFMYDERPWCVSIVEFLPGTIGVSQPISLLYPIWSSCEKGRDLSDVYIIPTNPIPTINTNLSEEINNAPEQTNESSLEMYTNSSKV</sequence>
<keyword evidence="17" id="KW-1015">Disulfide bond</keyword>
<keyword evidence="12" id="KW-0735">Signal-anchor</keyword>
<keyword evidence="10" id="KW-1043">Host membrane</keyword>
<keyword evidence="13 19" id="KW-1133">Transmembrane helix</keyword>
<dbReference type="Pfam" id="PF00423">
    <property type="entry name" value="HN"/>
    <property type="match status" value="1"/>
</dbReference>
<keyword evidence="6" id="KW-0945">Host-virus interaction</keyword>
<evidence type="ECO:0000256" key="10">
    <source>
        <dbReference type="ARBA" id="ARBA00022870"/>
    </source>
</evidence>
<evidence type="ECO:0000313" key="20">
    <source>
        <dbReference type="EMBL" id="XBH24254.1"/>
    </source>
</evidence>
<evidence type="ECO:0000256" key="19">
    <source>
        <dbReference type="SAM" id="Phobius"/>
    </source>
</evidence>
<evidence type="ECO:0000256" key="11">
    <source>
        <dbReference type="ARBA" id="ARBA00022879"/>
    </source>
</evidence>
<dbReference type="GO" id="GO:0046789">
    <property type="term" value="F:host cell surface receptor binding"/>
    <property type="evidence" value="ECO:0007669"/>
    <property type="project" value="InterPro"/>
</dbReference>
<dbReference type="InterPro" id="IPR036278">
    <property type="entry name" value="Sialidase_sf"/>
</dbReference>
<evidence type="ECO:0000256" key="2">
    <source>
        <dbReference type="ARBA" id="ARBA00004336"/>
    </source>
</evidence>
<dbReference type="GO" id="GO:0055036">
    <property type="term" value="C:virion membrane"/>
    <property type="evidence" value="ECO:0007669"/>
    <property type="project" value="UniProtKB-SubCell"/>
</dbReference>
<feature type="disulfide bond" evidence="17">
    <location>
        <begin position="532"/>
        <end position="541"/>
    </location>
</feature>
<dbReference type="InterPro" id="IPR000665">
    <property type="entry name" value="Hemagglutn/HN"/>
</dbReference>
<dbReference type="PIRSF" id="PIRSF001072">
    <property type="entry name" value="Hemagglut-neuramid_paramyxoV"/>
    <property type="match status" value="1"/>
</dbReference>
<keyword evidence="4" id="KW-1032">Host cell membrane</keyword>
<dbReference type="GO" id="GO:0020002">
    <property type="term" value="C:host cell plasma membrane"/>
    <property type="evidence" value="ECO:0007669"/>
    <property type="project" value="UniProtKB-SubCell"/>
</dbReference>
<dbReference type="GO" id="GO:0046718">
    <property type="term" value="P:symbiont entry into host cell"/>
    <property type="evidence" value="ECO:0007669"/>
    <property type="project" value="UniProtKB-KW"/>
</dbReference>
<evidence type="ECO:0000256" key="9">
    <source>
        <dbReference type="ARBA" id="ARBA00022844"/>
    </source>
</evidence>
<dbReference type="SUPFAM" id="SSF50939">
    <property type="entry name" value="Sialidases"/>
    <property type="match status" value="1"/>
</dbReference>
<dbReference type="GO" id="GO:0019031">
    <property type="term" value="C:viral envelope"/>
    <property type="evidence" value="ECO:0007669"/>
    <property type="project" value="UniProtKB-KW"/>
</dbReference>
<keyword evidence="7 19" id="KW-0812">Transmembrane</keyword>
<reference evidence="20" key="2">
    <citation type="submission" date="2024-02" db="EMBL/GenBank/DDBJ databases">
        <authorList>
            <person name="Hu B."/>
        </authorList>
    </citation>
    <scope>NUCLEOTIDE SEQUENCE</scope>
    <source>
        <strain evidence="20">7A/Kenya/BAT0812/2015</strain>
    </source>
</reference>
<evidence type="ECO:0000256" key="3">
    <source>
        <dbReference type="ARBA" id="ARBA00007701"/>
    </source>
</evidence>
<keyword evidence="16" id="KW-1160">Virus entry into host cell</keyword>